<organism evidence="2 3">
    <name type="scientific">Sandaracinus amylolyticus</name>
    <dbReference type="NCBI Taxonomy" id="927083"/>
    <lineage>
        <taxon>Bacteria</taxon>
        <taxon>Pseudomonadati</taxon>
        <taxon>Myxococcota</taxon>
        <taxon>Polyangia</taxon>
        <taxon>Polyangiales</taxon>
        <taxon>Sandaracinaceae</taxon>
        <taxon>Sandaracinus</taxon>
    </lineage>
</organism>
<evidence type="ECO:0000256" key="1">
    <source>
        <dbReference type="SAM" id="SignalP"/>
    </source>
</evidence>
<dbReference type="Proteomes" id="UP000034883">
    <property type="component" value="Chromosome"/>
</dbReference>
<keyword evidence="3" id="KW-1185">Reference proteome</keyword>
<dbReference type="STRING" id="927083.DB32_006802"/>
<accession>A0A0F6YLN0</accession>
<name>A0A0F6YLN0_9BACT</name>
<evidence type="ECO:0000313" key="2">
    <source>
        <dbReference type="EMBL" id="AKF09653.1"/>
    </source>
</evidence>
<sequence length="125" mass="12939">MMLLARRHAAVLGVALALAACGGAPVRDEDVYHEASLRPGVLPADDADRELLARLPESAADQPLEVGGRVFVPRAAYATASGRRCAPVVEQGARTRLACESAAGWVFVPDVFGGDDPFAATAGTP</sequence>
<protein>
    <recommendedName>
        <fullName evidence="4">Lipoprotein</fullName>
    </recommendedName>
</protein>
<evidence type="ECO:0000313" key="3">
    <source>
        <dbReference type="Proteomes" id="UP000034883"/>
    </source>
</evidence>
<feature type="chain" id="PRO_5002512532" description="Lipoprotein" evidence="1">
    <location>
        <begin position="20"/>
        <end position="125"/>
    </location>
</feature>
<reference evidence="2 3" key="1">
    <citation type="submission" date="2015-03" db="EMBL/GenBank/DDBJ databases">
        <title>Genome assembly of Sandaracinus amylolyticus DSM 53668.</title>
        <authorList>
            <person name="Sharma G."/>
            <person name="Subramanian S."/>
        </authorList>
    </citation>
    <scope>NUCLEOTIDE SEQUENCE [LARGE SCALE GENOMIC DNA]</scope>
    <source>
        <strain evidence="2 3">DSM 53668</strain>
    </source>
</reference>
<dbReference type="EMBL" id="CP011125">
    <property type="protein sequence ID" value="AKF09653.1"/>
    <property type="molecule type" value="Genomic_DNA"/>
</dbReference>
<dbReference type="AlphaFoldDB" id="A0A0F6YLN0"/>
<gene>
    <name evidence="2" type="ORF">DB32_006802</name>
</gene>
<dbReference type="KEGG" id="samy:DB32_006802"/>
<dbReference type="PROSITE" id="PS51257">
    <property type="entry name" value="PROKAR_LIPOPROTEIN"/>
    <property type="match status" value="1"/>
</dbReference>
<proteinExistence type="predicted"/>
<keyword evidence="1" id="KW-0732">Signal</keyword>
<feature type="signal peptide" evidence="1">
    <location>
        <begin position="1"/>
        <end position="19"/>
    </location>
</feature>
<evidence type="ECO:0008006" key="4">
    <source>
        <dbReference type="Google" id="ProtNLM"/>
    </source>
</evidence>